<feature type="chain" id="PRO_5015783327" evidence="1">
    <location>
        <begin position="23"/>
        <end position="322"/>
    </location>
</feature>
<dbReference type="EMBL" id="PUHY01000005">
    <property type="protein sequence ID" value="PQO37160.1"/>
    <property type="molecule type" value="Genomic_DNA"/>
</dbReference>
<dbReference type="RefSeq" id="WP_105328409.1">
    <property type="nucleotide sequence ID" value="NZ_PUHY01000005.1"/>
</dbReference>
<protein>
    <submittedName>
        <fullName evidence="2">Uncharacterized protein</fullName>
    </submittedName>
</protein>
<evidence type="ECO:0000313" key="2">
    <source>
        <dbReference type="EMBL" id="PQO37160.1"/>
    </source>
</evidence>
<evidence type="ECO:0000256" key="1">
    <source>
        <dbReference type="SAM" id="SignalP"/>
    </source>
</evidence>
<proteinExistence type="predicted"/>
<dbReference type="AlphaFoldDB" id="A0A2S8FYJ5"/>
<gene>
    <name evidence="2" type="ORF">C5Y83_04175</name>
</gene>
<accession>A0A2S8FYJ5</accession>
<evidence type="ECO:0000313" key="3">
    <source>
        <dbReference type="Proteomes" id="UP000238322"/>
    </source>
</evidence>
<sequence length="322" mass="35962">MSAIFRIRVLVILILCAGSVSADDAYTAEQIVAAWKQSGQKITQFEATYALETTMDVVGRGNSSDPFGEPPATGAKLQNELTYCFDGAKRAYRYSGDKQGFKGIYQQAFQAVFDGQTYRQCVSGEIEGIAKPQPMGEIDSRGQISSHLTRSSKLVPFYLCHAPAAFLHPDGDITSRMTIERQGVSGKRRYLVVTLDDGLPDRRTTLLLLPDEDFLPVRWLVEYQGKPIRDLYLRFRKTDSGENYVAGWNDKIDEADGSRSSTTNARLSKATVNQPVAEKFTIDFPVGAYVFEDTPLGRRYYEQGEDKTLVPISEEEFGSLRE</sequence>
<reference evidence="2 3" key="1">
    <citation type="submission" date="2018-02" db="EMBL/GenBank/DDBJ databases">
        <title>Comparative genomes isolates from brazilian mangrove.</title>
        <authorList>
            <person name="Araujo J.E."/>
            <person name="Taketani R.G."/>
            <person name="Silva M.C.P."/>
            <person name="Loureco M.V."/>
            <person name="Andreote F.D."/>
        </authorList>
    </citation>
    <scope>NUCLEOTIDE SEQUENCE [LARGE SCALE GENOMIC DNA]</scope>
    <source>
        <strain evidence="2 3">Hex-1 MGV</strain>
    </source>
</reference>
<organism evidence="2 3">
    <name type="scientific">Blastopirellula marina</name>
    <dbReference type="NCBI Taxonomy" id="124"/>
    <lineage>
        <taxon>Bacteria</taxon>
        <taxon>Pseudomonadati</taxon>
        <taxon>Planctomycetota</taxon>
        <taxon>Planctomycetia</taxon>
        <taxon>Pirellulales</taxon>
        <taxon>Pirellulaceae</taxon>
        <taxon>Blastopirellula</taxon>
    </lineage>
</organism>
<comment type="caution">
    <text evidence="2">The sequence shown here is derived from an EMBL/GenBank/DDBJ whole genome shotgun (WGS) entry which is preliminary data.</text>
</comment>
<name>A0A2S8FYJ5_9BACT</name>
<feature type="signal peptide" evidence="1">
    <location>
        <begin position="1"/>
        <end position="22"/>
    </location>
</feature>
<keyword evidence="1" id="KW-0732">Signal</keyword>
<dbReference type="Proteomes" id="UP000238322">
    <property type="component" value="Unassembled WGS sequence"/>
</dbReference>